<keyword evidence="1" id="KW-0732">Signal</keyword>
<evidence type="ECO:0000313" key="3">
    <source>
        <dbReference type="EMBL" id="TWO32035.1"/>
    </source>
</evidence>
<dbReference type="Gene3D" id="2.150.10.10">
    <property type="entry name" value="Serralysin-like metalloprotease, C-terminal"/>
    <property type="match status" value="3"/>
</dbReference>
<dbReference type="EMBL" id="SMZJ02000006">
    <property type="protein sequence ID" value="TWO32035.1"/>
    <property type="molecule type" value="Genomic_DNA"/>
</dbReference>
<dbReference type="InterPro" id="IPR008640">
    <property type="entry name" value="Adhesin_Head_dom"/>
</dbReference>
<organism evidence="3 4">
    <name type="scientific">Seonamhaeicola sediminis</name>
    <dbReference type="NCBI Taxonomy" id="2528206"/>
    <lineage>
        <taxon>Bacteria</taxon>
        <taxon>Pseudomonadati</taxon>
        <taxon>Bacteroidota</taxon>
        <taxon>Flavobacteriia</taxon>
        <taxon>Flavobacteriales</taxon>
        <taxon>Flavobacteriaceae</taxon>
    </lineage>
</organism>
<feature type="domain" description="Peptidase S74" evidence="2">
    <location>
        <begin position="740"/>
        <end position="831"/>
    </location>
</feature>
<dbReference type="CDD" id="cd12820">
    <property type="entry name" value="LbR_YadA-like"/>
    <property type="match status" value="2"/>
</dbReference>
<feature type="signal peptide" evidence="1">
    <location>
        <begin position="1"/>
        <end position="18"/>
    </location>
</feature>
<comment type="caution">
    <text evidence="3">The sequence shown here is derived from an EMBL/GenBank/DDBJ whole genome shotgun (WGS) entry which is preliminary data.</text>
</comment>
<dbReference type="RefSeq" id="WP_133356787.1">
    <property type="nucleotide sequence ID" value="NZ_SMZJ02000006.1"/>
</dbReference>
<sequence length="870" mass="91789">MKKVILILTLALSTLTFAQKGINYKALIKDDSNNVLSNQNITIEFSILEGPAADFSSVVYAETHSATTDANGIVIVNIGEGNPLSGFDGEYENIDWGNFFASHFLKVQIDTGSGLTDMGTTEFKAVPYALYAQNSNTSGLEILDEGNGEGWRLKNRPPNNYGLISFGAVDLSISTSESTTRGATGNYATALGRNTTASGQSSFASGINTSATQSQATAMGASTVASGFNSVAMGQYTRAEAPNSTAIGLFNVGGGDPLLASATDPLFEIGNGYFVDGTNDVRTNALTVLRNGTITAPTFDMAEITDPKALITKEYADANYSGGGSGTSPTGLETLDEGNGIGWRLIGRNPANFGAVGENAVDMSYNPDASEDFGALGTANFTAGYKTKATNLASTALGNETIASGFSTTALGFGTIADDQFSTVVGRLNDNTTATNILFQIGNGNTGGRSNAFNVNMDGIITAPSFDISEITDPKALITKEYADANLSSTGLEALDEGNGTGWRLTGANPTYYGNIGSNAVDLSYSNLSSSVLGATGENAFATGSLTQALGFASTSMGYFTEALGAYSTAVGKDTNAVGTSSFAVGEVTYATGTASTAMGVSSQASGFASTAMGYIVNADDEASTVVGSLNDATFSTSTLFQVGNGNNINDRSNALTVLENGYSAFGTHNVEPNSDLHLFHDNDGTLNGFKLQNKGTNENWWRFYTLNSNGQLYLYSKAGGNASPVGSFDDASGAYTALSDRRAKANFNDLYFNWQEFMQLQPLTYHYKSDENKKSHIGFVAQDVEPIYPELVNHNKEDDLYQLNYSGFGVVAIKAIQELKKENEQLKALLLKEQQDSAEQSEILQTLLKRVEAIEKQQSSSVTIQLVKN</sequence>
<dbReference type="PROSITE" id="PS51688">
    <property type="entry name" value="ICA"/>
    <property type="match status" value="1"/>
</dbReference>
<dbReference type="InterPro" id="IPR011049">
    <property type="entry name" value="Serralysin-like_metalloprot_C"/>
</dbReference>
<dbReference type="Pfam" id="PF05658">
    <property type="entry name" value="YadA_head"/>
    <property type="match status" value="5"/>
</dbReference>
<evidence type="ECO:0000313" key="4">
    <source>
        <dbReference type="Proteomes" id="UP000295814"/>
    </source>
</evidence>
<dbReference type="SUPFAM" id="SSF101967">
    <property type="entry name" value="Adhesin YadA, collagen-binding domain"/>
    <property type="match status" value="2"/>
</dbReference>
<keyword evidence="4" id="KW-1185">Reference proteome</keyword>
<proteinExistence type="predicted"/>
<dbReference type="AlphaFoldDB" id="A0A562YCB0"/>
<protein>
    <recommendedName>
        <fullName evidence="2">Peptidase S74 domain-containing protein</fullName>
    </recommendedName>
</protein>
<dbReference type="Pfam" id="PF13884">
    <property type="entry name" value="Peptidase_S74"/>
    <property type="match status" value="1"/>
</dbReference>
<evidence type="ECO:0000256" key="1">
    <source>
        <dbReference type="SAM" id="SignalP"/>
    </source>
</evidence>
<evidence type="ECO:0000259" key="2">
    <source>
        <dbReference type="PROSITE" id="PS51688"/>
    </source>
</evidence>
<name>A0A562YCB0_9FLAO</name>
<accession>A0A562YCB0</accession>
<dbReference type="Proteomes" id="UP000295814">
    <property type="component" value="Unassembled WGS sequence"/>
</dbReference>
<feature type="chain" id="PRO_5023105597" description="Peptidase S74 domain-containing protein" evidence="1">
    <location>
        <begin position="19"/>
        <end position="870"/>
    </location>
</feature>
<dbReference type="GO" id="GO:0019867">
    <property type="term" value="C:outer membrane"/>
    <property type="evidence" value="ECO:0007669"/>
    <property type="project" value="InterPro"/>
</dbReference>
<gene>
    <name evidence="3" type="ORF">E1J38_011710</name>
</gene>
<reference evidence="3 4" key="1">
    <citation type="submission" date="2019-07" db="EMBL/GenBank/DDBJ databases">
        <title>Seonamhaeicola sp. W255 draft genome.</title>
        <authorList>
            <person name="Zhang X.-Y."/>
            <person name="Zhang R."/>
            <person name="Zhong Y.-L."/>
            <person name="Du Z.-J."/>
        </authorList>
    </citation>
    <scope>NUCLEOTIDE SEQUENCE [LARGE SCALE GENOMIC DNA]</scope>
    <source>
        <strain evidence="3 4">W255</strain>
    </source>
</reference>
<dbReference type="OrthoDB" id="1183114at2"/>
<dbReference type="InterPro" id="IPR030392">
    <property type="entry name" value="S74_ICA"/>
</dbReference>